<proteinExistence type="predicted"/>
<name>A0ABP1E638_9APHY</name>
<dbReference type="Proteomes" id="UP001497453">
    <property type="component" value="Chromosome 8"/>
</dbReference>
<dbReference type="EMBL" id="OZ037951">
    <property type="protein sequence ID" value="CAL1715520.1"/>
    <property type="molecule type" value="Genomic_DNA"/>
</dbReference>
<dbReference type="InterPro" id="IPR032675">
    <property type="entry name" value="LRR_dom_sf"/>
</dbReference>
<keyword evidence="2" id="KW-1185">Reference proteome</keyword>
<sequence>MLPKGRELPPELDEYLMNFLANDPGSLRACALTCRAWLVASREILYQDVTIENEQQFERFEETITMSPYIQECVRILRIDRSRRKYELNYSWVNNKLSPILPKQLKKLHTLELKHLEERWKSNSFDNLSLFTSVTRLSLISCGMSPTELYGLIGAFPSLQHLYLEHFIELFTDHLRSDASPPRSPLRLTRLTIFAEDLPHTKDEDFFDWVLSTETRHTLRDLKLVIGKRDIDQRACLLKAVGSNLEHLELKFVRRFGRYHEDVPGILDRINLGANTGLKSLILPNPVHHVVCPLLSQLASPELQRVTFRIRLYELKDIDKIDHKQVIRVLSEPNLERIQEVCFLYAGRFAYEDVYWRLKESYLELEKNGVLCVRQDCERRVAI</sequence>
<dbReference type="Gene3D" id="3.80.10.10">
    <property type="entry name" value="Ribonuclease Inhibitor"/>
    <property type="match status" value="1"/>
</dbReference>
<accession>A0ABP1E638</accession>
<evidence type="ECO:0000313" key="2">
    <source>
        <dbReference type="Proteomes" id="UP001497453"/>
    </source>
</evidence>
<evidence type="ECO:0008006" key="3">
    <source>
        <dbReference type="Google" id="ProtNLM"/>
    </source>
</evidence>
<dbReference type="SUPFAM" id="SSF52047">
    <property type="entry name" value="RNI-like"/>
    <property type="match status" value="1"/>
</dbReference>
<organism evidence="1 2">
    <name type="scientific">Somion occarium</name>
    <dbReference type="NCBI Taxonomy" id="3059160"/>
    <lineage>
        <taxon>Eukaryota</taxon>
        <taxon>Fungi</taxon>
        <taxon>Dikarya</taxon>
        <taxon>Basidiomycota</taxon>
        <taxon>Agaricomycotina</taxon>
        <taxon>Agaricomycetes</taxon>
        <taxon>Polyporales</taxon>
        <taxon>Cerrenaceae</taxon>
        <taxon>Somion</taxon>
    </lineage>
</organism>
<gene>
    <name evidence="1" type="ORF">GFSPODELE1_LOCUS10270</name>
</gene>
<reference evidence="2" key="1">
    <citation type="submission" date="2024-04" db="EMBL/GenBank/DDBJ databases">
        <authorList>
            <person name="Shaw F."/>
            <person name="Minotto A."/>
        </authorList>
    </citation>
    <scope>NUCLEOTIDE SEQUENCE [LARGE SCALE GENOMIC DNA]</scope>
</reference>
<protein>
    <recommendedName>
        <fullName evidence="3">F-box domain-containing protein</fullName>
    </recommendedName>
</protein>
<dbReference type="SUPFAM" id="SSF81383">
    <property type="entry name" value="F-box domain"/>
    <property type="match status" value="1"/>
</dbReference>
<evidence type="ECO:0000313" key="1">
    <source>
        <dbReference type="EMBL" id="CAL1715520.1"/>
    </source>
</evidence>
<dbReference type="InterPro" id="IPR036047">
    <property type="entry name" value="F-box-like_dom_sf"/>
</dbReference>